<keyword evidence="8" id="KW-0812">Transmembrane</keyword>
<dbReference type="Pfam" id="PF25876">
    <property type="entry name" value="HH_MFP_RND"/>
    <property type="match status" value="1"/>
</dbReference>
<reference evidence="13 14" key="1">
    <citation type="submission" date="2019-10" db="EMBL/GenBank/DDBJ databases">
        <title>Draft Genome Sequence of the Caffeine Degrading Methylotroph Methylorubrum populi PINKEL.</title>
        <authorList>
            <person name="Dawson S.C."/>
            <person name="Zhang X."/>
            <person name="Wright M.E."/>
            <person name="Sharma G."/>
            <person name="Langner J.T."/>
            <person name="Ditty J.L."/>
            <person name="Subuyuj G.A."/>
        </authorList>
    </citation>
    <scope>NUCLEOTIDE SEQUENCE [LARGE SCALE GENOMIC DNA]</scope>
    <source>
        <strain evidence="13 14">Pinkel</strain>
    </source>
</reference>
<name>A0A833J2B7_9HYPH</name>
<evidence type="ECO:0000256" key="4">
    <source>
        <dbReference type="ARBA" id="ARBA00022475"/>
    </source>
</evidence>
<dbReference type="InterPro" id="IPR058624">
    <property type="entry name" value="MdtA-like_HH"/>
</dbReference>
<evidence type="ECO:0000256" key="8">
    <source>
        <dbReference type="SAM" id="Phobius"/>
    </source>
</evidence>
<evidence type="ECO:0000256" key="2">
    <source>
        <dbReference type="ARBA" id="ARBA00009477"/>
    </source>
</evidence>
<dbReference type="Gene3D" id="2.40.30.170">
    <property type="match status" value="1"/>
</dbReference>
<feature type="domain" description="Multidrug resistance protein MdtA-like barrel-sandwich hybrid" evidence="10">
    <location>
        <begin position="105"/>
        <end position="247"/>
    </location>
</feature>
<feature type="coiled-coil region" evidence="7">
    <location>
        <begin position="146"/>
        <end position="211"/>
    </location>
</feature>
<feature type="domain" description="Multidrug resistance protein MdtA-like alpha-helical hairpin" evidence="9">
    <location>
        <begin position="146"/>
        <end position="215"/>
    </location>
</feature>
<evidence type="ECO:0000259" key="11">
    <source>
        <dbReference type="Pfam" id="PF25944"/>
    </source>
</evidence>
<dbReference type="PANTHER" id="PTHR30469:SF36">
    <property type="entry name" value="BLL3903 PROTEIN"/>
    <property type="match status" value="1"/>
</dbReference>
<evidence type="ECO:0000259" key="12">
    <source>
        <dbReference type="Pfam" id="PF25967"/>
    </source>
</evidence>
<dbReference type="Gene3D" id="2.40.50.100">
    <property type="match status" value="1"/>
</dbReference>
<evidence type="ECO:0000313" key="13">
    <source>
        <dbReference type="EMBL" id="KAB7782944.1"/>
    </source>
</evidence>
<dbReference type="Proteomes" id="UP000469949">
    <property type="component" value="Unassembled WGS sequence"/>
</dbReference>
<evidence type="ECO:0000256" key="3">
    <source>
        <dbReference type="ARBA" id="ARBA00022448"/>
    </source>
</evidence>
<organism evidence="13 14">
    <name type="scientific">Methylorubrum populi</name>
    <dbReference type="NCBI Taxonomy" id="223967"/>
    <lineage>
        <taxon>Bacteria</taxon>
        <taxon>Pseudomonadati</taxon>
        <taxon>Pseudomonadota</taxon>
        <taxon>Alphaproteobacteria</taxon>
        <taxon>Hyphomicrobiales</taxon>
        <taxon>Methylobacteriaceae</taxon>
        <taxon>Methylorubrum</taxon>
    </lineage>
</organism>
<sequence>MFPSVPAGRVRAGTPILLWRMDHVRAGVGFVITGLVVGALGIAGGAWWGMGHPIPGFLAHHFKMASRAETKKGNEEKPLAVRVVRASRQDVPVAFEYTGTIISPRDAELQARVTGFVVERPFEPGGMVKKGQVLFRIDARPFEVALKSAEALRDQAKATLAFAQAEVNRTEQLADKGFATEQRAQQNQSNLASATAKLDEAEAAIARQRLNLEYAVIRAPFDGRSSLSLTNVGDMVIENQTKLVSVVQVNPIDVQMALSSEDAEAVQVAQGEGRVKVQLLDARREPVREATIYRLDNRFDPRTGRRLIQAWLDNADERYLPGRFVRARIEVGRQERLLVPTIALSAQLDQQVVWTVNEAGTVHMTAIEVGDVYGDNTAVLKGLKPGTLVVTDHLQSLRQNLKVEPRIGDAVSAVGDTPAQGEARH</sequence>
<accession>A0A833J2B7</accession>
<gene>
    <name evidence="13" type="ORF">F8B43_4238</name>
</gene>
<feature type="domain" description="Multidrug resistance protein MdtA-like beta-barrel" evidence="11">
    <location>
        <begin position="251"/>
        <end position="332"/>
    </location>
</feature>
<comment type="subcellular location">
    <subcellularLocation>
        <location evidence="1">Cell membrane</location>
    </subcellularLocation>
</comment>
<dbReference type="AlphaFoldDB" id="A0A833J2B7"/>
<dbReference type="Gene3D" id="2.40.420.20">
    <property type="match status" value="1"/>
</dbReference>
<keyword evidence="6 8" id="KW-0472">Membrane</keyword>
<dbReference type="PANTHER" id="PTHR30469">
    <property type="entry name" value="MULTIDRUG RESISTANCE PROTEIN MDTA"/>
    <property type="match status" value="1"/>
</dbReference>
<dbReference type="EMBL" id="WEKV01000018">
    <property type="protein sequence ID" value="KAB7782944.1"/>
    <property type="molecule type" value="Genomic_DNA"/>
</dbReference>
<keyword evidence="7" id="KW-0175">Coiled coil</keyword>
<dbReference type="InterPro" id="IPR058625">
    <property type="entry name" value="MdtA-like_BSH"/>
</dbReference>
<dbReference type="NCBIfam" id="TIGR01730">
    <property type="entry name" value="RND_mfp"/>
    <property type="match status" value="1"/>
</dbReference>
<dbReference type="Pfam" id="PF25944">
    <property type="entry name" value="Beta-barrel_RND"/>
    <property type="match status" value="1"/>
</dbReference>
<dbReference type="InterPro" id="IPR058626">
    <property type="entry name" value="MdtA-like_b-barrel"/>
</dbReference>
<dbReference type="Pfam" id="PF25917">
    <property type="entry name" value="BSH_RND"/>
    <property type="match status" value="1"/>
</dbReference>
<evidence type="ECO:0000259" key="10">
    <source>
        <dbReference type="Pfam" id="PF25917"/>
    </source>
</evidence>
<keyword evidence="5" id="KW-0997">Cell inner membrane</keyword>
<feature type="domain" description="Multidrug resistance protein MdtA-like C-terminal permuted SH3" evidence="12">
    <location>
        <begin position="337"/>
        <end position="395"/>
    </location>
</feature>
<comment type="similarity">
    <text evidence="2">Belongs to the membrane fusion protein (MFP) (TC 8.A.1) family.</text>
</comment>
<evidence type="ECO:0000256" key="7">
    <source>
        <dbReference type="SAM" id="Coils"/>
    </source>
</evidence>
<evidence type="ECO:0000313" key="14">
    <source>
        <dbReference type="Proteomes" id="UP000469949"/>
    </source>
</evidence>
<dbReference type="SUPFAM" id="SSF111369">
    <property type="entry name" value="HlyD-like secretion proteins"/>
    <property type="match status" value="1"/>
</dbReference>
<keyword evidence="4" id="KW-1003">Cell membrane</keyword>
<dbReference type="InterPro" id="IPR006143">
    <property type="entry name" value="RND_pump_MFP"/>
</dbReference>
<dbReference type="GO" id="GO:0015562">
    <property type="term" value="F:efflux transmembrane transporter activity"/>
    <property type="evidence" value="ECO:0007669"/>
    <property type="project" value="TreeGrafter"/>
</dbReference>
<proteinExistence type="inferred from homology"/>
<protein>
    <submittedName>
        <fullName evidence="13">RND efflux system membrane fusion protein</fullName>
    </submittedName>
</protein>
<keyword evidence="8" id="KW-1133">Transmembrane helix</keyword>
<comment type="caution">
    <text evidence="13">The sequence shown here is derived from an EMBL/GenBank/DDBJ whole genome shotgun (WGS) entry which is preliminary data.</text>
</comment>
<dbReference type="Pfam" id="PF25967">
    <property type="entry name" value="RND-MFP_C"/>
    <property type="match status" value="1"/>
</dbReference>
<feature type="transmembrane region" description="Helical" evidence="8">
    <location>
        <begin position="28"/>
        <end position="50"/>
    </location>
</feature>
<evidence type="ECO:0000256" key="5">
    <source>
        <dbReference type="ARBA" id="ARBA00022519"/>
    </source>
</evidence>
<dbReference type="Gene3D" id="1.10.287.470">
    <property type="entry name" value="Helix hairpin bin"/>
    <property type="match status" value="1"/>
</dbReference>
<evidence type="ECO:0000256" key="1">
    <source>
        <dbReference type="ARBA" id="ARBA00004236"/>
    </source>
</evidence>
<evidence type="ECO:0000259" key="9">
    <source>
        <dbReference type="Pfam" id="PF25876"/>
    </source>
</evidence>
<keyword evidence="3" id="KW-0813">Transport</keyword>
<dbReference type="InterPro" id="IPR058627">
    <property type="entry name" value="MdtA-like_C"/>
</dbReference>
<evidence type="ECO:0000256" key="6">
    <source>
        <dbReference type="ARBA" id="ARBA00023136"/>
    </source>
</evidence>
<dbReference type="GO" id="GO:1990281">
    <property type="term" value="C:efflux pump complex"/>
    <property type="evidence" value="ECO:0007669"/>
    <property type="project" value="TreeGrafter"/>
</dbReference>